<dbReference type="RefSeq" id="WP_274106479.1">
    <property type="nucleotide sequence ID" value="NZ_JAPCKI010000001.1"/>
</dbReference>
<evidence type="ECO:0000256" key="6">
    <source>
        <dbReference type="ARBA" id="ARBA00022840"/>
    </source>
</evidence>
<dbReference type="InterPro" id="IPR018522">
    <property type="entry name" value="TopoIIA_CS"/>
</dbReference>
<dbReference type="SUPFAM" id="SSF54211">
    <property type="entry name" value="Ribosomal protein S5 domain 2-like"/>
    <property type="match status" value="1"/>
</dbReference>
<comment type="subunit">
    <text evidence="11">Heterotetramer, composed of two GyrA and two GyrB chains. In the heterotetramer, GyrA contains the active site tyrosine that forms a transient covalent intermediate with DNA, while GyrB binds cofactors and catalyzes ATP hydrolysis.</text>
</comment>
<dbReference type="SMART" id="SM00433">
    <property type="entry name" value="TOP2c"/>
    <property type="match status" value="1"/>
</dbReference>
<comment type="cofactor">
    <cofactor evidence="11">
        <name>Mg(2+)</name>
        <dbReference type="ChEBI" id="CHEBI:18420"/>
    </cofactor>
    <cofactor evidence="11">
        <name>Mn(2+)</name>
        <dbReference type="ChEBI" id="CHEBI:29035"/>
    </cofactor>
    <cofactor evidence="11">
        <name>Ca(2+)</name>
        <dbReference type="ChEBI" id="CHEBI:29108"/>
    </cofactor>
    <text evidence="11">Binds two Mg(2+) per subunit. The magnesium ions form salt bridges with both the protein and the DNA. Can also accept other divalent metal cations, such as Mn(2+) or Ca(2+).</text>
</comment>
<dbReference type="InterPro" id="IPR000565">
    <property type="entry name" value="Topo_IIA_B"/>
</dbReference>
<evidence type="ECO:0000256" key="4">
    <source>
        <dbReference type="ARBA" id="ARBA00022723"/>
    </source>
</evidence>
<dbReference type="Pfam" id="PF00986">
    <property type="entry name" value="DNA_gyraseB_C"/>
    <property type="match status" value="1"/>
</dbReference>
<dbReference type="CDD" id="cd16928">
    <property type="entry name" value="HATPase_GyrB-like"/>
    <property type="match status" value="1"/>
</dbReference>
<dbReference type="NCBIfam" id="TIGR01059">
    <property type="entry name" value="gyrB"/>
    <property type="match status" value="1"/>
</dbReference>
<evidence type="ECO:0000313" key="14">
    <source>
        <dbReference type="EMBL" id="MDD2176111.1"/>
    </source>
</evidence>
<keyword evidence="8 11" id="KW-0799">Topoisomerase</keyword>
<feature type="compositionally biased region" description="Polar residues" evidence="12">
    <location>
        <begin position="1"/>
        <end position="16"/>
    </location>
</feature>
<dbReference type="Gene3D" id="3.30.565.10">
    <property type="entry name" value="Histidine kinase-like ATPase, C-terminal domain"/>
    <property type="match status" value="1"/>
</dbReference>
<accession>A0ABT5RR01</accession>
<dbReference type="InterPro" id="IPR020568">
    <property type="entry name" value="Ribosomal_Su5_D2-typ_SF"/>
</dbReference>
<dbReference type="PRINTS" id="PR00418">
    <property type="entry name" value="TPI2FAMILY"/>
</dbReference>
<comment type="function">
    <text evidence="11">A type II topoisomerase that negatively supercoils closed circular double-stranded (ds) DNA in an ATP-dependent manner to modulate DNA topology and maintain chromosomes in an underwound state. Negative supercoiling favors strand separation, and DNA replication, transcription, recombination and repair, all of which involve strand separation. Also able to catalyze the interconversion of other topological isomers of dsDNA rings, including catenanes and knotted rings. Type II topoisomerases break and join 2 DNA strands simultaneously in an ATP-dependent manner.</text>
</comment>
<dbReference type="PROSITE" id="PS50880">
    <property type="entry name" value="TOPRIM"/>
    <property type="match status" value="1"/>
</dbReference>
<sequence length="872" mass="95689">MTVDNNIPSEPDSSGVSGHVEPIVNKIDTNQAGASESYGEGAITILEGLEAVRKRPGMYIGDTSDGTGLHHLVFEVVDNSIDEALAGHCDDIVVTIHTDNSISVTDNGRGIPTGVKMDDKHEPKRSAAEIALTELHAGGKFNQNSYKVSGGLHGVGVSCVNALSKWLRLTVRREGKVHQIEFARGFVQDRLLDTVDGFEVSPMKVTGETEKRGTEVHFLPDTEIFKENYDFHYEILAKRLRELSFLNNGVRIRLKDERSGKEDDFSGAGGVRGFVEFINKGKTVLHPNSFYAAGERPAETYGGIPGTHIGVEVAMQWNSAYSEQVLCFTNNIPQRDGGTHLTGLRAAMTRVINKYIEENEFAKKAKVEVTGDDMREGLCCVLSVKVPEPKFSSQTKDKLVSSEVRAPVEDIVGKLLTDYLQERPADAKIICGKIVEAARAREAARKAREMTRRKGVLDGMGLPGKLADCQEKDPAMCEIYIVEGDSAGGSAKQGRDRKFQAILPLRGKILNVEKARYEKLLTSNEILTLITALGTGIGKAGGTTGGDDFDVAKLRYHRIIIMTDADVDGAHIRTLLLTFFYRQMPELVERGHIYIAQPPLYKVKAGKEELYLKDAPALDGFLLRIALNHASVTTGGANPQTLTGDTLAELARKHQIAESVIARLGNFMDQEALRAIADGVSLKLDTVADAEVSAVALQAKLRELNTTGAPAEVAGEFDARTDKPLLRISRRHHGNIKSSVITQDFVHGADYAALAEAAETFRGLLGEGAKALRGEGDKQKEEKVGDFRQAMKWLITEAERTTSRQRYKGLGEMNPEQLWETTMDPNVRRLLRVQIDDAIEADRVFTMLMGDEVEPRRDFIETNALRAGNIDV</sequence>
<dbReference type="Gene3D" id="3.40.50.670">
    <property type="match status" value="2"/>
</dbReference>
<comment type="catalytic activity">
    <reaction evidence="1 11">
        <text>ATP-dependent breakage, passage and rejoining of double-stranded DNA.</text>
        <dbReference type="EC" id="5.6.2.2"/>
    </reaction>
</comment>
<dbReference type="GO" id="GO:0003918">
    <property type="term" value="F:DNA topoisomerase type II (double strand cut, ATP-hydrolyzing) activity"/>
    <property type="evidence" value="ECO:0007669"/>
    <property type="project" value="UniProtKB-EC"/>
</dbReference>
<gene>
    <name evidence="11 14" type="primary">gyrB</name>
    <name evidence="14" type="ORF">OIN59_01635</name>
</gene>
<dbReference type="CDD" id="cd03366">
    <property type="entry name" value="TOPRIM_TopoIIA_GyrB"/>
    <property type="match status" value="1"/>
</dbReference>
<evidence type="ECO:0000313" key="15">
    <source>
        <dbReference type="Proteomes" id="UP001148932"/>
    </source>
</evidence>
<evidence type="ECO:0000256" key="10">
    <source>
        <dbReference type="ARBA" id="ARBA00023235"/>
    </source>
</evidence>
<evidence type="ECO:0000256" key="11">
    <source>
        <dbReference type="HAMAP-Rule" id="MF_01898"/>
    </source>
</evidence>
<keyword evidence="6 11" id="KW-0067">ATP-binding</keyword>
<dbReference type="InterPro" id="IPR049353">
    <property type="entry name" value="GyrB_hook"/>
</dbReference>
<comment type="caution">
    <text evidence="14">The sequence shown here is derived from an EMBL/GenBank/DDBJ whole genome shotgun (WGS) entry which is preliminary data.</text>
</comment>
<dbReference type="InterPro" id="IPR014721">
    <property type="entry name" value="Ribsml_uS5_D2-typ_fold_subgr"/>
</dbReference>
<evidence type="ECO:0000256" key="7">
    <source>
        <dbReference type="ARBA" id="ARBA00022842"/>
    </source>
</evidence>
<dbReference type="InterPro" id="IPR001241">
    <property type="entry name" value="Topo_IIA"/>
</dbReference>
<comment type="subcellular location">
    <subcellularLocation>
        <location evidence="11">Cytoplasm</location>
    </subcellularLocation>
</comment>
<dbReference type="SUPFAM" id="SSF55874">
    <property type="entry name" value="ATPase domain of HSP90 chaperone/DNA topoisomerase II/histidine kinase"/>
    <property type="match status" value="1"/>
</dbReference>
<feature type="region of interest" description="Disordered" evidence="12">
    <location>
        <begin position="1"/>
        <end position="20"/>
    </location>
</feature>
<dbReference type="EMBL" id="JAPCKI010000001">
    <property type="protein sequence ID" value="MDD2176111.1"/>
    <property type="molecule type" value="Genomic_DNA"/>
</dbReference>
<dbReference type="NCBIfam" id="NF011501">
    <property type="entry name" value="PRK14939.1"/>
    <property type="match status" value="1"/>
</dbReference>
<dbReference type="HAMAP" id="MF_01898">
    <property type="entry name" value="GyrB"/>
    <property type="match status" value="1"/>
</dbReference>
<evidence type="ECO:0000259" key="13">
    <source>
        <dbReference type="PROSITE" id="PS50880"/>
    </source>
</evidence>
<dbReference type="InterPro" id="IPR003594">
    <property type="entry name" value="HATPase_dom"/>
</dbReference>
<keyword evidence="4 11" id="KW-0479">Metal-binding</keyword>
<evidence type="ECO:0000256" key="5">
    <source>
        <dbReference type="ARBA" id="ARBA00022741"/>
    </source>
</evidence>
<dbReference type="NCBIfam" id="NF004189">
    <property type="entry name" value="PRK05644.1"/>
    <property type="match status" value="1"/>
</dbReference>
<dbReference type="PANTHER" id="PTHR45866">
    <property type="entry name" value="DNA GYRASE/TOPOISOMERASE SUBUNIT B"/>
    <property type="match status" value="1"/>
</dbReference>
<dbReference type="InterPro" id="IPR041423">
    <property type="entry name" value="GyrB_insert"/>
</dbReference>
<proteinExistence type="inferred from homology"/>
<comment type="miscellaneous">
    <text evidence="11">Few gyrases are as efficient as E.coli at forming negative supercoils. Not all organisms have 2 type II topoisomerases; in organisms with a single type II topoisomerase this enzyme also has to decatenate newly replicated chromosomes.</text>
</comment>
<protein>
    <recommendedName>
        <fullName evidence="11">DNA gyrase subunit B</fullName>
        <ecNumber evidence="11">5.6.2.2</ecNumber>
    </recommendedName>
</protein>
<dbReference type="InterPro" id="IPR013760">
    <property type="entry name" value="Topo_IIA-like_dom_sf"/>
</dbReference>
<dbReference type="CDD" id="cd00822">
    <property type="entry name" value="TopoII_Trans_DNA_gyrase"/>
    <property type="match status" value="1"/>
</dbReference>
<dbReference type="Pfam" id="PF02518">
    <property type="entry name" value="HATPase_c"/>
    <property type="match status" value="1"/>
</dbReference>
<feature type="binding site" evidence="11">
    <location>
        <position position="566"/>
    </location>
    <ligand>
        <name>Mg(2+)</name>
        <dbReference type="ChEBI" id="CHEBI:18420"/>
        <label>2</label>
    </ligand>
</feature>
<dbReference type="InterPro" id="IPR034160">
    <property type="entry name" value="TOPRIM_GyrB"/>
</dbReference>
<comment type="similarity">
    <text evidence="2 11">Belongs to the type II topoisomerase GyrB family.</text>
</comment>
<organism evidence="14 15">
    <name type="scientific">Acidovorax benzenivorans</name>
    <dbReference type="NCBI Taxonomy" id="2987520"/>
    <lineage>
        <taxon>Bacteria</taxon>
        <taxon>Pseudomonadati</taxon>
        <taxon>Pseudomonadota</taxon>
        <taxon>Betaproteobacteria</taxon>
        <taxon>Burkholderiales</taxon>
        <taxon>Comamonadaceae</taxon>
        <taxon>Acidovorax</taxon>
    </lineage>
</organism>
<dbReference type="InterPro" id="IPR002288">
    <property type="entry name" value="DNA_gyrase_B_C"/>
</dbReference>
<evidence type="ECO:0000256" key="9">
    <source>
        <dbReference type="ARBA" id="ARBA00023125"/>
    </source>
</evidence>
<feature type="binding site" evidence="11">
    <location>
        <position position="564"/>
    </location>
    <ligand>
        <name>Mg(2+)</name>
        <dbReference type="ChEBI" id="CHEBI:18420"/>
        <label>2</label>
    </ligand>
</feature>
<evidence type="ECO:0000256" key="8">
    <source>
        <dbReference type="ARBA" id="ARBA00023029"/>
    </source>
</evidence>
<dbReference type="Pfam" id="PF18053">
    <property type="entry name" value="GyrB_insert"/>
    <property type="match status" value="1"/>
</dbReference>
<keyword evidence="7 11" id="KW-0460">Magnesium</keyword>
<dbReference type="PRINTS" id="PR01159">
    <property type="entry name" value="DNAGYRASEB"/>
</dbReference>
<dbReference type="Pfam" id="PF01751">
    <property type="entry name" value="Toprim"/>
    <property type="match status" value="1"/>
</dbReference>
<evidence type="ECO:0000256" key="2">
    <source>
        <dbReference type="ARBA" id="ARBA00010708"/>
    </source>
</evidence>
<dbReference type="InterPro" id="IPR006171">
    <property type="entry name" value="TOPRIM_dom"/>
</dbReference>
<keyword evidence="15" id="KW-1185">Reference proteome</keyword>
<dbReference type="Pfam" id="PF21249">
    <property type="entry name" value="GyrB_hook"/>
    <property type="match status" value="1"/>
</dbReference>
<dbReference type="InterPro" id="IPR013759">
    <property type="entry name" value="Topo_IIA_B_C"/>
</dbReference>
<dbReference type="Pfam" id="PF00204">
    <property type="entry name" value="DNA_gyraseB"/>
    <property type="match status" value="1"/>
</dbReference>
<dbReference type="InterPro" id="IPR013506">
    <property type="entry name" value="Topo_IIA_bsu_dom2"/>
</dbReference>
<feature type="binding site" evidence="11">
    <location>
        <position position="483"/>
    </location>
    <ligand>
        <name>Mg(2+)</name>
        <dbReference type="ChEBI" id="CHEBI:18420"/>
        <label>1</label>
        <note>catalytic</note>
    </ligand>
</feature>
<keyword evidence="9" id="KW-0238">DNA-binding</keyword>
<reference evidence="14" key="1">
    <citation type="submission" date="2022-10" db="EMBL/GenBank/DDBJ databases">
        <title>Description of microaerobic benzene degrading bacteria.</title>
        <authorList>
            <person name="Bedics A."/>
            <person name="Tancsics A."/>
            <person name="Banerjee S."/>
        </authorList>
    </citation>
    <scope>NUCLEOTIDE SEQUENCE</scope>
    <source>
        <strain evidence="14">D2M1</strain>
    </source>
</reference>
<dbReference type="PANTHER" id="PTHR45866:SF1">
    <property type="entry name" value="DNA GYRASE SUBUNIT B, MITOCHONDRIAL"/>
    <property type="match status" value="1"/>
</dbReference>
<dbReference type="InterPro" id="IPR011557">
    <property type="entry name" value="GyrB"/>
</dbReference>
<dbReference type="InterPro" id="IPR036890">
    <property type="entry name" value="HATPase_C_sf"/>
</dbReference>
<feature type="domain" description="Toprim" evidence="13">
    <location>
        <begin position="477"/>
        <end position="599"/>
    </location>
</feature>
<evidence type="ECO:0000256" key="1">
    <source>
        <dbReference type="ARBA" id="ARBA00000185"/>
    </source>
</evidence>
<dbReference type="SMART" id="SM00387">
    <property type="entry name" value="HATPase_c"/>
    <property type="match status" value="1"/>
</dbReference>
<keyword evidence="5 11" id="KW-0547">Nucleotide-binding</keyword>
<feature type="binding site" evidence="11">
    <location>
        <position position="564"/>
    </location>
    <ligand>
        <name>Mg(2+)</name>
        <dbReference type="ChEBI" id="CHEBI:18420"/>
        <label>1</label>
        <note>catalytic</note>
    </ligand>
</feature>
<feature type="site" description="Interaction with DNA" evidence="11">
    <location>
        <position position="511"/>
    </location>
</feature>
<dbReference type="EC" id="5.6.2.2" evidence="11"/>
<dbReference type="Proteomes" id="UP001148932">
    <property type="component" value="Unassembled WGS sequence"/>
</dbReference>
<evidence type="ECO:0000256" key="12">
    <source>
        <dbReference type="SAM" id="MobiDB-lite"/>
    </source>
</evidence>
<name>A0ABT5RR01_9BURK</name>
<keyword evidence="10 11" id="KW-0413">Isomerase</keyword>
<evidence type="ECO:0000256" key="3">
    <source>
        <dbReference type="ARBA" id="ARBA00022490"/>
    </source>
</evidence>
<dbReference type="SUPFAM" id="SSF56719">
    <property type="entry name" value="Type II DNA topoisomerase"/>
    <property type="match status" value="1"/>
</dbReference>
<dbReference type="Gene3D" id="3.30.230.10">
    <property type="match status" value="1"/>
</dbReference>
<feature type="site" description="Interaction with DNA" evidence="11">
    <location>
        <position position="508"/>
    </location>
</feature>
<keyword evidence="3 11" id="KW-0963">Cytoplasm</keyword>
<dbReference type="PROSITE" id="PS00177">
    <property type="entry name" value="TOPOISOMERASE_II"/>
    <property type="match status" value="1"/>
</dbReference>